<dbReference type="Gene3D" id="3.30.420.220">
    <property type="match status" value="1"/>
</dbReference>
<dbReference type="OrthoDB" id="11877at2157"/>
<feature type="region of interest" description="Disordered" evidence="2">
    <location>
        <begin position="403"/>
        <end position="450"/>
    </location>
</feature>
<dbReference type="EMBL" id="LWMT01000231">
    <property type="protein sequence ID" value="KZX12308.1"/>
    <property type="molecule type" value="Genomic_DNA"/>
</dbReference>
<accession>A0A166APM7</accession>
<dbReference type="PANTHER" id="PTHR10894">
    <property type="entry name" value="NUCLEOLAR PROTEIN 5 NUCLEOLAR PROTEIN NOP5 NOP58"/>
    <property type="match status" value="1"/>
</dbReference>
<dbReference type="Pfam" id="PF01798">
    <property type="entry name" value="Nop"/>
    <property type="match status" value="1"/>
</dbReference>
<dbReference type="PROSITE" id="PS51358">
    <property type="entry name" value="NOP"/>
    <property type="match status" value="1"/>
</dbReference>
<dbReference type="PANTHER" id="PTHR10894:SF0">
    <property type="entry name" value="NUCLEOLAR PROTEIN 56"/>
    <property type="match status" value="1"/>
</dbReference>
<dbReference type="GO" id="GO:0030515">
    <property type="term" value="F:snoRNA binding"/>
    <property type="evidence" value="ECO:0007669"/>
    <property type="project" value="InterPro"/>
</dbReference>
<dbReference type="SUPFAM" id="SSF89124">
    <property type="entry name" value="Nop domain"/>
    <property type="match status" value="1"/>
</dbReference>
<comment type="similarity">
    <text evidence="1">Belongs to the NOP5/NOP56 family.</text>
</comment>
<feature type="compositionally biased region" description="Basic and acidic residues" evidence="2">
    <location>
        <begin position="412"/>
        <end position="426"/>
    </location>
</feature>
<dbReference type="InterPro" id="IPR012976">
    <property type="entry name" value="NOSIC"/>
</dbReference>
<dbReference type="InterPro" id="IPR045056">
    <property type="entry name" value="Nop56/Nop58"/>
</dbReference>
<evidence type="ECO:0000313" key="4">
    <source>
        <dbReference type="EMBL" id="KZX12308.1"/>
    </source>
</evidence>
<keyword evidence="5" id="KW-1185">Reference proteome</keyword>
<dbReference type="InterPro" id="IPR002687">
    <property type="entry name" value="Nop_dom"/>
</dbReference>
<evidence type="ECO:0000259" key="3">
    <source>
        <dbReference type="PROSITE" id="PS51358"/>
    </source>
</evidence>
<protein>
    <submittedName>
        <fullName evidence="4">Putative snoRNA binding domain protein</fullName>
    </submittedName>
</protein>
<dbReference type="SMART" id="SM00931">
    <property type="entry name" value="NOSIC"/>
    <property type="match status" value="1"/>
</dbReference>
<feature type="compositionally biased region" description="Basic residues" evidence="2">
    <location>
        <begin position="427"/>
        <end position="450"/>
    </location>
</feature>
<dbReference type="Gene3D" id="1.10.246.90">
    <property type="entry name" value="Nop domain"/>
    <property type="match status" value="1"/>
</dbReference>
<evidence type="ECO:0000256" key="1">
    <source>
        <dbReference type="ARBA" id="ARBA00009211"/>
    </source>
</evidence>
<gene>
    <name evidence="4" type="ORF">MBFIL_11750</name>
</gene>
<dbReference type="Proteomes" id="UP000077066">
    <property type="component" value="Unassembled WGS sequence"/>
</dbReference>
<dbReference type="PATRIC" id="fig|55758.3.peg.1347"/>
<evidence type="ECO:0000256" key="2">
    <source>
        <dbReference type="SAM" id="MobiDB-lite"/>
    </source>
</evidence>
<sequence length="450" mass="52073">MQYYITSCIGGFIGYDEDMNIIEYELFNKESIPLKMIKIRNKEFVDEEINIINKIIDKFNNNTIDNIENDIIDSINDDTTDNIENDIIDSINDDTTDSINIESNKRLSDYKRFEDNDKINTTIKNKGGEYLRSNLNNELIAIGFANKEEINSEIGKQCNKIAILEMKESSKEEDKLLIQSINSLEEIDESISKLVERIREWYAIYFPELEIVNNNDVYVRLISDFGNRDEIIEKRIEELNIDIAISNGAEIEEEDLEMIVEFAKSIRSLQISRKNIENYIDMKMGKVAPNLKNLVGSSLGAKLIAHVGSIKKLAAYPSGTVQIMGAEKALFRHLKTGENPPKHGLIFQHPEVRGAKWWVRGKIARTLALKISLAVRKDVFSGDIDPNLYDSFIEKVEKINRENPINTKTSKRRQEERGNFDNSYKKDKTRNKKDKKNRKNKKNKYKKIHY</sequence>
<dbReference type="GO" id="GO:0031428">
    <property type="term" value="C:box C/D methylation guide snoRNP complex"/>
    <property type="evidence" value="ECO:0007669"/>
    <property type="project" value="InterPro"/>
</dbReference>
<evidence type="ECO:0000313" key="5">
    <source>
        <dbReference type="Proteomes" id="UP000077066"/>
    </source>
</evidence>
<reference evidence="4 5" key="1">
    <citation type="submission" date="2016-04" db="EMBL/GenBank/DDBJ databases">
        <title>Genome sequence of Methanobrevibacter filiformis DSM 11501.</title>
        <authorList>
            <person name="Poehlein A."/>
            <person name="Seedorf H."/>
            <person name="Daniel R."/>
        </authorList>
    </citation>
    <scope>NUCLEOTIDE SEQUENCE [LARGE SCALE GENOMIC DNA]</scope>
    <source>
        <strain evidence="4 5">DSM 11501</strain>
    </source>
</reference>
<dbReference type="InterPro" id="IPR042239">
    <property type="entry name" value="Nop_C"/>
</dbReference>
<dbReference type="AlphaFoldDB" id="A0A166APM7"/>
<dbReference type="InterPro" id="IPR036070">
    <property type="entry name" value="Nop_dom_sf"/>
</dbReference>
<dbReference type="InterPro" id="IPR047099">
    <property type="entry name" value="Nop5_N_sf"/>
</dbReference>
<comment type="caution">
    <text evidence="4">The sequence shown here is derived from an EMBL/GenBank/DDBJ whole genome shotgun (WGS) entry which is preliminary data.</text>
</comment>
<name>A0A166APM7_9EURY</name>
<proteinExistence type="inferred from homology"/>
<dbReference type="RefSeq" id="WP_066972550.1">
    <property type="nucleotide sequence ID" value="NZ_LWMT01000231.1"/>
</dbReference>
<organism evidence="4 5">
    <name type="scientific">Methanobrevibacter filiformis</name>
    <dbReference type="NCBI Taxonomy" id="55758"/>
    <lineage>
        <taxon>Archaea</taxon>
        <taxon>Methanobacteriati</taxon>
        <taxon>Methanobacteriota</taxon>
        <taxon>Methanomada group</taxon>
        <taxon>Methanobacteria</taxon>
        <taxon>Methanobacteriales</taxon>
        <taxon>Methanobacteriaceae</taxon>
        <taxon>Methanobrevibacter</taxon>
    </lineage>
</organism>
<feature type="domain" description="Nop" evidence="3">
    <location>
        <begin position="287"/>
        <end position="401"/>
    </location>
</feature>
<dbReference type="STRING" id="55758.MBFIL_11750"/>
<dbReference type="Gene3D" id="1.10.287.4070">
    <property type="match status" value="1"/>
</dbReference>